<proteinExistence type="inferred from homology"/>
<evidence type="ECO:0000256" key="1">
    <source>
        <dbReference type="ARBA" id="ARBA00022490"/>
    </source>
</evidence>
<evidence type="ECO:0000256" key="6">
    <source>
        <dbReference type="ARBA" id="ARBA00022777"/>
    </source>
</evidence>
<feature type="binding site" evidence="8">
    <location>
        <position position="176"/>
    </location>
    <ligand>
        <name>substrate</name>
    </ligand>
</feature>
<dbReference type="SMART" id="SM00359">
    <property type="entry name" value="PUA"/>
    <property type="match status" value="1"/>
</dbReference>
<dbReference type="Pfam" id="PF01472">
    <property type="entry name" value="PUA"/>
    <property type="match status" value="1"/>
</dbReference>
<keyword evidence="1 8" id="KW-0963">Cytoplasm</keyword>
<dbReference type="CDD" id="cd21157">
    <property type="entry name" value="PUA_G5K"/>
    <property type="match status" value="1"/>
</dbReference>
<dbReference type="PANTHER" id="PTHR43654">
    <property type="entry name" value="GLUTAMATE 5-KINASE"/>
    <property type="match status" value="1"/>
</dbReference>
<organism evidence="11 12">
    <name type="scientific">Skermanella stibiiresistens SB22</name>
    <dbReference type="NCBI Taxonomy" id="1385369"/>
    <lineage>
        <taxon>Bacteria</taxon>
        <taxon>Pseudomonadati</taxon>
        <taxon>Pseudomonadota</taxon>
        <taxon>Alphaproteobacteria</taxon>
        <taxon>Rhodospirillales</taxon>
        <taxon>Azospirillaceae</taxon>
        <taxon>Skermanella</taxon>
    </lineage>
</organism>
<dbReference type="FunFam" id="3.40.1160.10:FF:000018">
    <property type="entry name" value="Glutamate 5-kinase"/>
    <property type="match status" value="1"/>
</dbReference>
<evidence type="ECO:0000256" key="3">
    <source>
        <dbReference type="ARBA" id="ARBA00022650"/>
    </source>
</evidence>
<evidence type="ECO:0000256" key="5">
    <source>
        <dbReference type="ARBA" id="ARBA00022741"/>
    </source>
</evidence>
<keyword evidence="6 8" id="KW-0418">Kinase</keyword>
<gene>
    <name evidence="8" type="primary">proB</name>
    <name evidence="11" type="ORF">N825_13465</name>
</gene>
<dbReference type="EC" id="2.7.2.11" evidence="8"/>
<keyword evidence="2 8" id="KW-0028">Amino-acid biosynthesis</keyword>
<evidence type="ECO:0000256" key="4">
    <source>
        <dbReference type="ARBA" id="ARBA00022679"/>
    </source>
</evidence>
<dbReference type="GO" id="GO:0003723">
    <property type="term" value="F:RNA binding"/>
    <property type="evidence" value="ECO:0007669"/>
    <property type="project" value="InterPro"/>
</dbReference>
<evidence type="ECO:0000259" key="10">
    <source>
        <dbReference type="SMART" id="SM00359"/>
    </source>
</evidence>
<comment type="catalytic activity">
    <reaction evidence="8">
        <text>L-glutamate + ATP = L-glutamyl 5-phosphate + ADP</text>
        <dbReference type="Rhea" id="RHEA:14877"/>
        <dbReference type="ChEBI" id="CHEBI:29985"/>
        <dbReference type="ChEBI" id="CHEBI:30616"/>
        <dbReference type="ChEBI" id="CHEBI:58274"/>
        <dbReference type="ChEBI" id="CHEBI:456216"/>
        <dbReference type="EC" id="2.7.2.11"/>
    </reaction>
</comment>
<dbReference type="InterPro" id="IPR001057">
    <property type="entry name" value="Glu/AcGlu_kinase"/>
</dbReference>
<dbReference type="Pfam" id="PF00696">
    <property type="entry name" value="AA_kinase"/>
    <property type="match status" value="1"/>
</dbReference>
<dbReference type="InterPro" id="IPR011529">
    <property type="entry name" value="Glu_5kinase"/>
</dbReference>
<dbReference type="PATRIC" id="fig|1385369.3.peg.4580"/>
<evidence type="ECO:0000256" key="7">
    <source>
        <dbReference type="ARBA" id="ARBA00022840"/>
    </source>
</evidence>
<dbReference type="GO" id="GO:0005829">
    <property type="term" value="C:cytosol"/>
    <property type="evidence" value="ECO:0007669"/>
    <property type="project" value="TreeGrafter"/>
</dbReference>
<dbReference type="PANTHER" id="PTHR43654:SF1">
    <property type="entry name" value="ISOPENTENYL PHOSPHATE KINASE"/>
    <property type="match status" value="1"/>
</dbReference>
<feature type="binding site" evidence="8">
    <location>
        <begin position="208"/>
        <end position="209"/>
    </location>
    <ligand>
        <name>ATP</name>
        <dbReference type="ChEBI" id="CHEBI:30616"/>
    </ligand>
</feature>
<feature type="domain" description="PUA" evidence="10">
    <location>
        <begin position="320"/>
        <end position="402"/>
    </location>
</feature>
<reference evidence="11 12" key="1">
    <citation type="submission" date="2013-08" db="EMBL/GenBank/DDBJ databases">
        <title>The genome sequence of Skermanella stibiiresistens.</title>
        <authorList>
            <person name="Zhu W."/>
            <person name="Wang G."/>
        </authorList>
    </citation>
    <scope>NUCLEOTIDE SEQUENCE [LARGE SCALE GENOMIC DNA]</scope>
    <source>
        <strain evidence="11 12">SB22</strain>
    </source>
</reference>
<dbReference type="InterPro" id="IPR036974">
    <property type="entry name" value="PUA_sf"/>
</dbReference>
<dbReference type="Proteomes" id="UP000019486">
    <property type="component" value="Unassembled WGS sequence"/>
</dbReference>
<dbReference type="PROSITE" id="PS50890">
    <property type="entry name" value="PUA"/>
    <property type="match status" value="1"/>
</dbReference>
<comment type="caution">
    <text evidence="11">The sequence shown here is derived from an EMBL/GenBank/DDBJ whole genome shotgun (WGS) entry which is preliminary data.</text>
</comment>
<dbReference type="GO" id="GO:0004349">
    <property type="term" value="F:glutamate 5-kinase activity"/>
    <property type="evidence" value="ECO:0007669"/>
    <property type="project" value="UniProtKB-UniRule"/>
</dbReference>
<dbReference type="GO" id="GO:0005524">
    <property type="term" value="F:ATP binding"/>
    <property type="evidence" value="ECO:0007669"/>
    <property type="project" value="UniProtKB-KW"/>
</dbReference>
<dbReference type="InterPro" id="IPR002478">
    <property type="entry name" value="PUA"/>
</dbReference>
<keyword evidence="7 8" id="KW-0067">ATP-binding</keyword>
<dbReference type="InterPro" id="IPR041739">
    <property type="entry name" value="G5K_ProB"/>
</dbReference>
<comment type="function">
    <text evidence="8">Catalyzes the transfer of a phosphate group to glutamate to form L-glutamate 5-phosphate.</text>
</comment>
<evidence type="ECO:0000256" key="2">
    <source>
        <dbReference type="ARBA" id="ARBA00022605"/>
    </source>
</evidence>
<keyword evidence="12" id="KW-1185">Reference proteome</keyword>
<accession>W9H0Y1</accession>
<comment type="pathway">
    <text evidence="8">Amino-acid biosynthesis; L-proline biosynthesis; L-glutamate 5-semialdehyde from L-glutamate: step 1/2.</text>
</comment>
<evidence type="ECO:0000256" key="8">
    <source>
        <dbReference type="HAMAP-Rule" id="MF_00456"/>
    </source>
</evidence>
<feature type="binding site" evidence="8">
    <location>
        <position position="89"/>
    </location>
    <ligand>
        <name>substrate</name>
    </ligand>
</feature>
<dbReference type="GO" id="GO:0055129">
    <property type="term" value="P:L-proline biosynthetic process"/>
    <property type="evidence" value="ECO:0007669"/>
    <property type="project" value="UniProtKB-UniRule"/>
</dbReference>
<keyword evidence="4 8" id="KW-0808">Transferase</keyword>
<dbReference type="InterPro" id="IPR015947">
    <property type="entry name" value="PUA-like_sf"/>
</dbReference>
<dbReference type="AlphaFoldDB" id="W9H0Y1"/>
<feature type="binding site" evidence="8">
    <location>
        <position position="188"/>
    </location>
    <ligand>
        <name>substrate</name>
    </ligand>
</feature>
<protein>
    <recommendedName>
        <fullName evidence="8">Glutamate 5-kinase</fullName>
        <ecNumber evidence="8">2.7.2.11</ecNumber>
    </recommendedName>
    <alternativeName>
        <fullName evidence="8">Gamma-glutamyl kinase</fullName>
        <shortName evidence="8">GK</shortName>
    </alternativeName>
</protein>
<keyword evidence="5 8" id="KW-0547">Nucleotide-binding</keyword>
<dbReference type="InterPro" id="IPR005715">
    <property type="entry name" value="Glu_5kinase/COase_Synthase"/>
</dbReference>
<dbReference type="HAMAP" id="MF_00456">
    <property type="entry name" value="ProB"/>
    <property type="match status" value="1"/>
</dbReference>
<feature type="binding site" evidence="8">
    <location>
        <position position="48"/>
    </location>
    <ligand>
        <name>ATP</name>
        <dbReference type="ChEBI" id="CHEBI:30616"/>
    </ligand>
</feature>
<dbReference type="PIRSF" id="PIRSF000729">
    <property type="entry name" value="GK"/>
    <property type="match status" value="1"/>
</dbReference>
<dbReference type="Gene3D" id="2.30.130.10">
    <property type="entry name" value="PUA domain"/>
    <property type="match status" value="1"/>
</dbReference>
<dbReference type="NCBIfam" id="TIGR01027">
    <property type="entry name" value="proB"/>
    <property type="match status" value="1"/>
</dbReference>
<dbReference type="SUPFAM" id="SSF53633">
    <property type="entry name" value="Carbamate kinase-like"/>
    <property type="match status" value="1"/>
</dbReference>
<comment type="subcellular location">
    <subcellularLocation>
        <location evidence="8">Cytoplasm</location>
    </subcellularLocation>
</comment>
<dbReference type="InterPro" id="IPR001048">
    <property type="entry name" value="Asp/Glu/Uridylate_kinase"/>
</dbReference>
<dbReference type="UniPathway" id="UPA00098">
    <property type="reaction ID" value="UER00359"/>
</dbReference>
<dbReference type="PRINTS" id="PR00474">
    <property type="entry name" value="GLU5KINASE"/>
</dbReference>
<comment type="similarity">
    <text evidence="8">Belongs to the glutamate 5-kinase family.</text>
</comment>
<dbReference type="EMBL" id="AVFL01000018">
    <property type="protein sequence ID" value="EWY38486.1"/>
    <property type="molecule type" value="Genomic_DNA"/>
</dbReference>
<feature type="binding site" evidence="8">
    <location>
        <begin position="250"/>
        <end position="256"/>
    </location>
    <ligand>
        <name>ATP</name>
        <dbReference type="ChEBI" id="CHEBI:30616"/>
    </ligand>
</feature>
<evidence type="ECO:0000313" key="12">
    <source>
        <dbReference type="Proteomes" id="UP000019486"/>
    </source>
</evidence>
<dbReference type="SUPFAM" id="SSF88697">
    <property type="entry name" value="PUA domain-like"/>
    <property type="match status" value="1"/>
</dbReference>
<evidence type="ECO:0000313" key="11">
    <source>
        <dbReference type="EMBL" id="EWY38486.1"/>
    </source>
</evidence>
<name>W9H0Y1_9PROT</name>
<keyword evidence="3 8" id="KW-0641">Proline biosynthesis</keyword>
<feature type="compositionally biased region" description="Low complexity" evidence="9">
    <location>
        <begin position="24"/>
        <end position="36"/>
    </location>
</feature>
<dbReference type="STRING" id="1385369.N825_13465"/>
<dbReference type="Gene3D" id="3.40.1160.10">
    <property type="entry name" value="Acetylglutamate kinase-like"/>
    <property type="match status" value="2"/>
</dbReference>
<dbReference type="InterPro" id="IPR036393">
    <property type="entry name" value="AceGlu_kinase-like_sf"/>
</dbReference>
<sequence>MNKKMPADLTSAETPAETTRETDTSTAAEPAASARPATLRDARRLIIKIGSALLVDETTGKVRREWLDAVADDVAACKARGQEVIIVSSGAIAVGREHLGLIGRPLRLEEKQAAAATGQIRLAHAYQETLARHEITVAQILLTLDDTEERRRHLNARNTIETLLKLGAVPVINENDTVATSEIRFGDNDRLAARVAQMVSADTLVLLSDIDGLYTADPKRDPTATLIPEVRELTAEIEGMAGEPPPGYSSGGMVTKIAAARIAMAGGCRMVIAKGKRMNALSALDRPASEGGAPCTWFVPGAEPRTARKRWIAGHLNARGSLVVDTGAAAALARGSSLLPAGVVSIEGDFQRGDAVVIRSKDGRELARGLIAYAAEDARRIMGHHSQETAEILGYQGRTELIHRDDLVLS</sequence>
<dbReference type="FunFam" id="2.30.130.10:FF:000007">
    <property type="entry name" value="Glutamate 5-kinase"/>
    <property type="match status" value="1"/>
</dbReference>
<dbReference type="CDD" id="cd04242">
    <property type="entry name" value="AAK_G5K_ProB"/>
    <property type="match status" value="1"/>
</dbReference>
<feature type="region of interest" description="Disordered" evidence="9">
    <location>
        <begin position="1"/>
        <end position="36"/>
    </location>
</feature>
<evidence type="ECO:0000256" key="9">
    <source>
        <dbReference type="SAM" id="MobiDB-lite"/>
    </source>
</evidence>